<evidence type="ECO:0000256" key="8">
    <source>
        <dbReference type="ARBA" id="ARBA00023237"/>
    </source>
</evidence>
<keyword evidence="5 9" id="KW-0653">Protein transport</keyword>
<evidence type="ECO:0000313" key="14">
    <source>
        <dbReference type="EMBL" id="MEC4720716.1"/>
    </source>
</evidence>
<dbReference type="HAMAP" id="MF_02219">
    <property type="entry name" value="Type_III_secretin"/>
    <property type="match status" value="1"/>
</dbReference>
<evidence type="ECO:0000256" key="1">
    <source>
        <dbReference type="ARBA" id="ARBA00004442"/>
    </source>
</evidence>
<dbReference type="Gene3D" id="3.55.50.30">
    <property type="match status" value="1"/>
</dbReference>
<evidence type="ECO:0000259" key="12">
    <source>
        <dbReference type="Pfam" id="PF00263"/>
    </source>
</evidence>
<feature type="domain" description="Type II/III secretion system secretin-like" evidence="12">
    <location>
        <begin position="367"/>
        <end position="525"/>
    </location>
</feature>
<sequence precursor="true">MIKNVFGIAALVGATWLAGAPGLAVAAPPSWPEVQFQYMANKTPVLKALRDFATTFGIKLHAEEGITGTLNGSYKTDTPTKFLDGIAASHGLTWYYYGGGLYVSKNSDSVNQTMRVGNSNMDVLRSSLQKLGILESRFGWGEFAEHGTIVVSGPRSYVSRIADTLDRLGRTPTAGQMMRVFKLRHATVADRTYNYRDQQVVIPGVAAVLRRLIEDGTDALVSDSSPGGRPMPAMRSLAPDTTRAAAESDKLAEPAAGSSRAVMRSQAQSAIEADPRTNSVVVRADPAMMPAYEAVIRDLDIPNALIEIEAAIVDISTERERELGIDWSLKYGNGRGGVGDTTPTNRPLTLTLGWENGADLFLSRVRALEGSGDAEILARPSVLTTSNQPAILDLSETFYIRLQGERVANAVPVSAGTMLRVTPRLVVEDGKKEVQLDVDIEDGQVQAVTVDGLPIVKRTTISTQALVGERQTLLIGGYYLQSAAANVQKVPGLGSVPVMGALFSNKTSSSQRRERLFMIMPRIIDRTVIAEASAPAAATTAATAQILTTETIGNGIVND</sequence>
<dbReference type="RefSeq" id="WP_326507432.1">
    <property type="nucleotide sequence ID" value="NZ_JAWIIV010000013.1"/>
</dbReference>
<comment type="subcellular location">
    <subcellularLocation>
        <location evidence="1 9 10">Cell outer membrane</location>
    </subcellularLocation>
</comment>
<dbReference type="InterPro" id="IPR050810">
    <property type="entry name" value="Bact_Secretion_Sys_Channel"/>
</dbReference>
<keyword evidence="7 9" id="KW-0472">Membrane</keyword>
<dbReference type="InterPro" id="IPR003522">
    <property type="entry name" value="T3SS_OM_pore_YscC"/>
</dbReference>
<evidence type="ECO:0000256" key="11">
    <source>
        <dbReference type="SAM" id="MobiDB-lite"/>
    </source>
</evidence>
<feature type="signal peptide" evidence="9">
    <location>
        <begin position="1"/>
        <end position="26"/>
    </location>
</feature>
<dbReference type="NCBIfam" id="TIGR02516">
    <property type="entry name" value="type_III_yscC"/>
    <property type="match status" value="1"/>
</dbReference>
<dbReference type="InterPro" id="IPR005644">
    <property type="entry name" value="NolW-like"/>
</dbReference>
<accession>A0ABU6JAP3</accession>
<evidence type="ECO:0000256" key="9">
    <source>
        <dbReference type="HAMAP-Rule" id="MF_02219"/>
    </source>
</evidence>
<evidence type="ECO:0000313" key="15">
    <source>
        <dbReference type="Proteomes" id="UP001352263"/>
    </source>
</evidence>
<evidence type="ECO:0000259" key="13">
    <source>
        <dbReference type="Pfam" id="PF03958"/>
    </source>
</evidence>
<dbReference type="EMBL" id="JAWIIV010000013">
    <property type="protein sequence ID" value="MEC4720716.1"/>
    <property type="molecule type" value="Genomic_DNA"/>
</dbReference>
<evidence type="ECO:0000256" key="4">
    <source>
        <dbReference type="ARBA" id="ARBA00022729"/>
    </source>
</evidence>
<evidence type="ECO:0000256" key="3">
    <source>
        <dbReference type="ARBA" id="ARBA00022448"/>
    </source>
</evidence>
<dbReference type="Proteomes" id="UP001352263">
    <property type="component" value="Unassembled WGS sequence"/>
</dbReference>
<name>A0ABU6JAP3_9BURK</name>
<feature type="region of interest" description="Disordered" evidence="11">
    <location>
        <begin position="220"/>
        <end position="260"/>
    </location>
</feature>
<dbReference type="Gene3D" id="3.30.1370.120">
    <property type="match status" value="2"/>
</dbReference>
<dbReference type="PROSITE" id="PS00875">
    <property type="entry name" value="T2SP_D"/>
    <property type="match status" value="1"/>
</dbReference>
<feature type="domain" description="NolW-like" evidence="13">
    <location>
        <begin position="178"/>
        <end position="303"/>
    </location>
</feature>
<dbReference type="Pfam" id="PF03958">
    <property type="entry name" value="Secretin_N"/>
    <property type="match status" value="1"/>
</dbReference>
<organism evidence="14 15">
    <name type="scientific">Noviherbaspirillum album</name>
    <dbReference type="NCBI Taxonomy" id="3080276"/>
    <lineage>
        <taxon>Bacteria</taxon>
        <taxon>Pseudomonadati</taxon>
        <taxon>Pseudomonadota</taxon>
        <taxon>Betaproteobacteria</taxon>
        <taxon>Burkholderiales</taxon>
        <taxon>Oxalobacteraceae</taxon>
        <taxon>Noviherbaspirillum</taxon>
    </lineage>
</organism>
<dbReference type="PANTHER" id="PTHR30332:SF5">
    <property type="entry name" value="SPI-1 TYPE 3 SECRETION SYSTEM SECRETIN"/>
    <property type="match status" value="1"/>
</dbReference>
<dbReference type="Pfam" id="PF00263">
    <property type="entry name" value="Secretin"/>
    <property type="match status" value="1"/>
</dbReference>
<comment type="similarity">
    <text evidence="2 9">Belongs to the bacterial secretin family. T3SS SctC subfamily.</text>
</comment>
<keyword evidence="4 9" id="KW-0732">Signal</keyword>
<comment type="function">
    <text evidence="9">Component of the type III secretion system (T3SS), also called injectisome, which is used to inject bacterial effector proteins into eukaryotic host cells. Forms a ring-shaped multimeric structure with an apparent central pore in the outer membrane.</text>
</comment>
<evidence type="ECO:0000256" key="10">
    <source>
        <dbReference type="RuleBase" id="RU004004"/>
    </source>
</evidence>
<dbReference type="InterPro" id="IPR004846">
    <property type="entry name" value="T2SS/T3SS_dom"/>
</dbReference>
<evidence type="ECO:0000256" key="7">
    <source>
        <dbReference type="ARBA" id="ARBA00023136"/>
    </source>
</evidence>
<keyword evidence="15" id="KW-1185">Reference proteome</keyword>
<dbReference type="PANTHER" id="PTHR30332">
    <property type="entry name" value="PROBABLE GENERAL SECRETION PATHWAY PROTEIN D"/>
    <property type="match status" value="1"/>
</dbReference>
<evidence type="ECO:0000256" key="2">
    <source>
        <dbReference type="ARBA" id="ARBA00007032"/>
    </source>
</evidence>
<dbReference type="InterPro" id="IPR038591">
    <property type="entry name" value="NolW-like_sf"/>
</dbReference>
<keyword evidence="3 9" id="KW-0813">Transport</keyword>
<comment type="caution">
    <text evidence="14">The sequence shown here is derived from an EMBL/GenBank/DDBJ whole genome shotgun (WGS) entry which is preliminary data.</text>
</comment>
<dbReference type="PRINTS" id="PR01337">
    <property type="entry name" value="TYPE3OMGPROT"/>
</dbReference>
<keyword evidence="6 9" id="KW-0811">Translocation</keyword>
<evidence type="ECO:0000256" key="6">
    <source>
        <dbReference type="ARBA" id="ARBA00023010"/>
    </source>
</evidence>
<protein>
    <recommendedName>
        <fullName evidence="9">Type 3 secretion system secretin</fullName>
        <shortName evidence="9">T3SS secretin</shortName>
    </recommendedName>
</protein>
<reference evidence="14 15" key="1">
    <citation type="submission" date="2023-10" db="EMBL/GenBank/DDBJ databases">
        <title>Noviherbaspirillum sp. CPCC 100848 genome assembly.</title>
        <authorList>
            <person name="Li X.Y."/>
            <person name="Fang X.M."/>
        </authorList>
    </citation>
    <scope>NUCLEOTIDE SEQUENCE [LARGE SCALE GENOMIC DNA]</scope>
    <source>
        <strain evidence="14 15">CPCC 100848</strain>
    </source>
</reference>
<gene>
    <name evidence="9 14" type="primary">sctC</name>
    <name evidence="14" type="ORF">RY831_16250</name>
</gene>
<proteinExistence type="inferred from homology"/>
<comment type="subunit">
    <text evidence="9">The core secretion machinery of the T3SS is composed of approximately 20 different proteins, including cytoplasmic components, a base, an export apparatus and a needle. This subunit is part of the base, which anchors the injectisome in the bacterial cell envelope. Forms a stable homooligomeric complex.</text>
</comment>
<feature type="chain" id="PRO_5044939198" description="Type 3 secretion system secretin" evidence="9">
    <location>
        <begin position="27"/>
        <end position="559"/>
    </location>
</feature>
<keyword evidence="8 9" id="KW-0998">Cell outer membrane</keyword>
<dbReference type="InterPro" id="IPR004845">
    <property type="entry name" value="T2SS_GspD_CS"/>
</dbReference>
<evidence type="ECO:0000256" key="5">
    <source>
        <dbReference type="ARBA" id="ARBA00022927"/>
    </source>
</evidence>